<dbReference type="Gene3D" id="3.20.20.70">
    <property type="entry name" value="Aldolase class I"/>
    <property type="match status" value="1"/>
</dbReference>
<name>B6WWW7_9BACT</name>
<dbReference type="SUPFAM" id="SSF102114">
    <property type="entry name" value="Radical SAM enzymes"/>
    <property type="match status" value="1"/>
</dbReference>
<evidence type="ECO:0000256" key="4">
    <source>
        <dbReference type="ARBA" id="ARBA00022723"/>
    </source>
</evidence>
<organism evidence="8 9">
    <name type="scientific">Desulfovibrio piger ATCC 29098</name>
    <dbReference type="NCBI Taxonomy" id="411464"/>
    <lineage>
        <taxon>Bacteria</taxon>
        <taxon>Pseudomonadati</taxon>
        <taxon>Thermodesulfobacteriota</taxon>
        <taxon>Desulfovibrionia</taxon>
        <taxon>Desulfovibrionales</taxon>
        <taxon>Desulfovibrionaceae</taxon>
        <taxon>Desulfovibrio</taxon>
    </lineage>
</organism>
<dbReference type="Proteomes" id="UP000003676">
    <property type="component" value="Unassembled WGS sequence"/>
</dbReference>
<evidence type="ECO:0000313" key="9">
    <source>
        <dbReference type="Proteomes" id="UP000003676"/>
    </source>
</evidence>
<comment type="caution">
    <text evidence="8">The sequence shown here is derived from an EMBL/GenBank/DDBJ whole genome shotgun (WGS) entry which is preliminary data.</text>
</comment>
<dbReference type="InterPro" id="IPR058240">
    <property type="entry name" value="rSAM_sf"/>
</dbReference>
<gene>
    <name evidence="8" type="ORF">DESPIG_02588</name>
</gene>
<dbReference type="PANTHER" id="PTHR11228:SF34">
    <property type="entry name" value="TUNGSTEN-CONTAINING ALDEHYDE FERREDOXIN OXIDOREDUCTASE COFACTOR MODIFYING PROTEIN"/>
    <property type="match status" value="1"/>
</dbReference>
<keyword evidence="4" id="KW-0479">Metal-binding</keyword>
<dbReference type="Pfam" id="PF13186">
    <property type="entry name" value="SPASM"/>
    <property type="match status" value="1"/>
</dbReference>
<keyword evidence="5" id="KW-0408">Iron</keyword>
<accession>B6WWW7</accession>
<dbReference type="InterPro" id="IPR034391">
    <property type="entry name" value="AdoMet-like_SPASM_containing"/>
</dbReference>
<dbReference type="GO" id="GO:0003824">
    <property type="term" value="F:catalytic activity"/>
    <property type="evidence" value="ECO:0007669"/>
    <property type="project" value="InterPro"/>
</dbReference>
<keyword evidence="2" id="KW-0004">4Fe-4S</keyword>
<dbReference type="HOGENOM" id="CLU_009273_1_1_7"/>
<dbReference type="Pfam" id="PF04055">
    <property type="entry name" value="Radical_SAM"/>
    <property type="match status" value="1"/>
</dbReference>
<dbReference type="CDD" id="cd21121">
    <property type="entry name" value="SPASM_Cmo-like"/>
    <property type="match status" value="1"/>
</dbReference>
<reference evidence="8 9" key="2">
    <citation type="submission" date="2008-10" db="EMBL/GenBank/DDBJ databases">
        <authorList>
            <person name="Fulton L."/>
            <person name="Clifton S."/>
            <person name="Fulton B."/>
            <person name="Xu J."/>
            <person name="Minx P."/>
            <person name="Pepin K.H."/>
            <person name="Johnson M."/>
            <person name="Bhonagiri V."/>
            <person name="Nash W.E."/>
            <person name="Mardis E.R."/>
            <person name="Wilson R.K."/>
        </authorList>
    </citation>
    <scope>NUCLEOTIDE SEQUENCE [LARGE SCALE GENOMIC DNA]</scope>
    <source>
        <strain evidence="8 9">ATCC 29098</strain>
    </source>
</reference>
<dbReference type="STRING" id="901.DESPIGER_2456"/>
<dbReference type="InterPro" id="IPR023885">
    <property type="entry name" value="4Fe4S-binding_SPASM_dom"/>
</dbReference>
<dbReference type="GO" id="GO:0051536">
    <property type="term" value="F:iron-sulfur cluster binding"/>
    <property type="evidence" value="ECO:0007669"/>
    <property type="project" value="UniProtKB-KW"/>
</dbReference>
<feature type="domain" description="Radical SAM core" evidence="7">
    <location>
        <begin position="48"/>
        <end position="282"/>
    </location>
</feature>
<dbReference type="SFLD" id="SFLDF00570">
    <property type="entry name" value="tungsten_cofactor_oxidoreducas"/>
    <property type="match status" value="1"/>
</dbReference>
<dbReference type="InterPro" id="IPR013785">
    <property type="entry name" value="Aldolase_TIM"/>
</dbReference>
<dbReference type="EMBL" id="ABXU01000075">
    <property type="protein sequence ID" value="EEB32580.1"/>
    <property type="molecule type" value="Genomic_DNA"/>
</dbReference>
<keyword evidence="6" id="KW-0411">Iron-sulfur</keyword>
<evidence type="ECO:0000256" key="1">
    <source>
        <dbReference type="ARBA" id="ARBA00001966"/>
    </source>
</evidence>
<protein>
    <submittedName>
        <fullName evidence="8">Radical SAM domain protein</fullName>
    </submittedName>
</protein>
<proteinExistence type="predicted"/>
<dbReference type="SFLD" id="SFLDS00029">
    <property type="entry name" value="Radical_SAM"/>
    <property type="match status" value="1"/>
</dbReference>
<dbReference type="PANTHER" id="PTHR11228">
    <property type="entry name" value="RADICAL SAM DOMAIN PROTEIN"/>
    <property type="match status" value="1"/>
</dbReference>
<evidence type="ECO:0000256" key="2">
    <source>
        <dbReference type="ARBA" id="ARBA00022485"/>
    </source>
</evidence>
<sequence length="417" mass="47209">MCQKEQLPCPGARRIDLLPGLCYVGKTVAQPAPAFPARAQQEKSMPSDDCLKKLYIEPTARCNLRCKMCFRNSWKNEVIGDMRPETFHKAMTTMPDSVETVFFGGMGEPLAHPDIVEMVRTASSLGKRVELLSNGTLLDARRTAELLDAGLDMLWLSIDALDDGRYAQIRRNSQLALVKEHIVEFNRQRARLDRTVRLGVAFVVMKSNAHELALLPYFSTYYKVNEVNISNVIPTDEHTASEVLYNNVVDWGLGDPAPMESSPRIHLPLMDWQDPAAQEGLRSLLSTSMCSVYLSGQRVSRAARHCRFIDEGMAFVKFDGHVSPCMSLLRNATLYWRQKQRETRSHFFGDLAEQGLDEIWNAPDYIDFRRRVRNFEFSPCYRCSLCENWEQGLTDCFGNDAPTCGGCLWSEGVISCP</sequence>
<evidence type="ECO:0000256" key="6">
    <source>
        <dbReference type="ARBA" id="ARBA00023014"/>
    </source>
</evidence>
<dbReference type="PROSITE" id="PS51918">
    <property type="entry name" value="RADICAL_SAM"/>
    <property type="match status" value="1"/>
</dbReference>
<dbReference type="GO" id="GO:0046872">
    <property type="term" value="F:metal ion binding"/>
    <property type="evidence" value="ECO:0007669"/>
    <property type="project" value="UniProtKB-KW"/>
</dbReference>
<comment type="cofactor">
    <cofactor evidence="1">
        <name>[4Fe-4S] cluster</name>
        <dbReference type="ChEBI" id="CHEBI:49883"/>
    </cofactor>
</comment>
<evidence type="ECO:0000259" key="7">
    <source>
        <dbReference type="PROSITE" id="PS51918"/>
    </source>
</evidence>
<dbReference type="InterPro" id="IPR027604">
    <property type="entry name" value="W_rSAM_matur"/>
</dbReference>
<evidence type="ECO:0000313" key="8">
    <source>
        <dbReference type="EMBL" id="EEB32580.1"/>
    </source>
</evidence>
<evidence type="ECO:0000256" key="3">
    <source>
        <dbReference type="ARBA" id="ARBA00022691"/>
    </source>
</evidence>
<reference evidence="8 9" key="1">
    <citation type="submission" date="2008-10" db="EMBL/GenBank/DDBJ databases">
        <title>Draft genome sequence of Desulvovibrio piger (ATCC 29098).</title>
        <authorList>
            <person name="Sudarsanam P."/>
            <person name="Ley R."/>
            <person name="Guruge J."/>
            <person name="Turnbaugh P.J."/>
            <person name="Mahowald M."/>
            <person name="Liep D."/>
            <person name="Gordon J."/>
        </authorList>
    </citation>
    <scope>NUCLEOTIDE SEQUENCE [LARGE SCALE GENOMIC DNA]</scope>
    <source>
        <strain evidence="8 9">ATCC 29098</strain>
    </source>
</reference>
<dbReference type="AlphaFoldDB" id="B6WWW7"/>
<evidence type="ECO:0000256" key="5">
    <source>
        <dbReference type="ARBA" id="ARBA00023004"/>
    </source>
</evidence>
<dbReference type="SFLD" id="SFLDG01387">
    <property type="entry name" value="BtrN-like_SPASM_domain_contain"/>
    <property type="match status" value="1"/>
</dbReference>
<dbReference type="InterPro" id="IPR050377">
    <property type="entry name" value="Radical_SAM_PqqE_MftC-like"/>
</dbReference>
<dbReference type="eggNOG" id="COG0535">
    <property type="taxonomic scope" value="Bacteria"/>
</dbReference>
<keyword evidence="3" id="KW-0949">S-adenosyl-L-methionine</keyword>
<dbReference type="CDD" id="cd01335">
    <property type="entry name" value="Radical_SAM"/>
    <property type="match status" value="1"/>
</dbReference>
<dbReference type="SFLD" id="SFLDG01067">
    <property type="entry name" value="SPASM/twitch_domain_containing"/>
    <property type="match status" value="1"/>
</dbReference>
<dbReference type="InterPro" id="IPR007197">
    <property type="entry name" value="rSAM"/>
</dbReference>